<dbReference type="GO" id="GO:0006820">
    <property type="term" value="P:monoatomic anion transport"/>
    <property type="evidence" value="ECO:0007669"/>
    <property type="project" value="TreeGrafter"/>
</dbReference>
<keyword evidence="3 7" id="KW-0812">Transmembrane</keyword>
<dbReference type="RefSeq" id="XP_022417892.1">
    <property type="nucleotide sequence ID" value="XM_022562184.1"/>
</dbReference>
<dbReference type="FunFam" id="1.20.1250.20:FF:000003">
    <property type="entry name" value="Solute carrier family 17 member 3"/>
    <property type="match status" value="1"/>
</dbReference>
<evidence type="ECO:0000256" key="4">
    <source>
        <dbReference type="ARBA" id="ARBA00022847"/>
    </source>
</evidence>
<dbReference type="GO" id="GO:0015293">
    <property type="term" value="F:symporter activity"/>
    <property type="evidence" value="ECO:0007669"/>
    <property type="project" value="UniProtKB-KW"/>
</dbReference>
<feature type="transmembrane region" description="Helical" evidence="7">
    <location>
        <begin position="20"/>
        <end position="46"/>
    </location>
</feature>
<evidence type="ECO:0000256" key="5">
    <source>
        <dbReference type="ARBA" id="ARBA00022989"/>
    </source>
</evidence>
<feature type="transmembrane region" description="Helical" evidence="7">
    <location>
        <begin position="161"/>
        <end position="180"/>
    </location>
</feature>
<evidence type="ECO:0000313" key="10">
    <source>
        <dbReference type="RefSeq" id="XP_022417891.1"/>
    </source>
</evidence>
<dbReference type="PROSITE" id="PS50850">
    <property type="entry name" value="MFS"/>
    <property type="match status" value="1"/>
</dbReference>
<dbReference type="KEGG" id="dle:111168469"/>
<dbReference type="InterPro" id="IPR011701">
    <property type="entry name" value="MFS"/>
</dbReference>
<feature type="transmembrane region" description="Helical" evidence="7">
    <location>
        <begin position="130"/>
        <end position="149"/>
    </location>
</feature>
<evidence type="ECO:0000313" key="11">
    <source>
        <dbReference type="RefSeq" id="XP_022417892.1"/>
    </source>
</evidence>
<gene>
    <name evidence="10 11 12 13" type="primary">SLC17A1</name>
</gene>
<dbReference type="Proteomes" id="UP000248483">
    <property type="component" value="Unplaced"/>
</dbReference>
<name>A0A2Y9MA72_DELLE</name>
<dbReference type="PANTHER" id="PTHR11662">
    <property type="entry name" value="SOLUTE CARRIER FAMILY 17"/>
    <property type="match status" value="1"/>
</dbReference>
<dbReference type="RefSeq" id="XP_022417894.1">
    <property type="nucleotide sequence ID" value="XM_022562186.1"/>
</dbReference>
<feature type="transmembrane region" description="Helical" evidence="7">
    <location>
        <begin position="417"/>
        <end position="439"/>
    </location>
</feature>
<feature type="domain" description="Major facilitator superfamily (MFS) profile" evidence="8">
    <location>
        <begin position="72"/>
        <end position="506"/>
    </location>
</feature>
<dbReference type="Gene3D" id="1.20.1250.20">
    <property type="entry name" value="MFS general substrate transporter like domains"/>
    <property type="match status" value="2"/>
</dbReference>
<protein>
    <submittedName>
        <fullName evidence="10 11">Sodium-dependent phosphate transport protein 1 isoform X1</fullName>
    </submittedName>
</protein>
<evidence type="ECO:0000256" key="1">
    <source>
        <dbReference type="ARBA" id="ARBA00004141"/>
    </source>
</evidence>
<evidence type="ECO:0000256" key="6">
    <source>
        <dbReference type="ARBA" id="ARBA00023136"/>
    </source>
</evidence>
<dbReference type="Pfam" id="PF07690">
    <property type="entry name" value="MFS_1"/>
    <property type="match status" value="1"/>
</dbReference>
<dbReference type="CTD" id="6568"/>
<evidence type="ECO:0000313" key="9">
    <source>
        <dbReference type="Proteomes" id="UP000248483"/>
    </source>
</evidence>
<feature type="transmembrane region" description="Helical" evidence="7">
    <location>
        <begin position="315"/>
        <end position="340"/>
    </location>
</feature>
<dbReference type="PANTHER" id="PTHR11662:SF26">
    <property type="entry name" value="SODIUM-DEPENDENT PHOSPHATE TRANSPORT PROTEIN 1"/>
    <property type="match status" value="1"/>
</dbReference>
<feature type="transmembrane region" description="Helical" evidence="7">
    <location>
        <begin position="360"/>
        <end position="378"/>
    </location>
</feature>
<feature type="transmembrane region" description="Helical" evidence="7">
    <location>
        <begin position="390"/>
        <end position="411"/>
    </location>
</feature>
<keyword evidence="4" id="KW-0769">Symport</keyword>
<accession>A0A2Y9MA72</accession>
<feature type="transmembrane region" description="Helical" evidence="7">
    <location>
        <begin position="451"/>
        <end position="471"/>
    </location>
</feature>
<evidence type="ECO:0000256" key="2">
    <source>
        <dbReference type="ARBA" id="ARBA00022448"/>
    </source>
</evidence>
<evidence type="ECO:0000259" key="8">
    <source>
        <dbReference type="PROSITE" id="PS50850"/>
    </source>
</evidence>
<dbReference type="InterPro" id="IPR050382">
    <property type="entry name" value="MFS_Na/Anion_cotransporter"/>
</dbReference>
<feature type="transmembrane region" description="Helical" evidence="7">
    <location>
        <begin position="483"/>
        <end position="501"/>
    </location>
</feature>
<dbReference type="SUPFAM" id="SSF103473">
    <property type="entry name" value="MFS general substrate transporter"/>
    <property type="match status" value="1"/>
</dbReference>
<sequence length="518" mass="57569">MDNQVPPRKVPNFCSIRYGIALLLLLCNVIVMSQRVCMSLTMIAMVNSTEPHGLSNTSTKEPQDNIKKKKRQLKLWSLEHFFGTFTPIPTHHGTCCYNPGQLIFFKYESQERISVCCSTKNPVYNWSTEIQGIMLSSIFYGILISQIPAGYLSGIYSLKKMVGSALLLSSLFTLLIPLAAEFGEALVIICRVIQGLFQGIALTTQQVVWIKWAPPLEQVRLTSLSLSGLLLGPCVVLLITGFICDSLGWPMVFYIFGACGCALSLLWLVLFYEDPKDHPCISKSEKEYITSALAQQVSSSAPSLPIKAVLKSPPLWVISLCNFAFFWANSFLSLYIPMFINSKFHINVKENGLLSSLPHLFAWIFAILAGHMADVFLSRNILSLLTIRKLFTLLGLLLPALFSLCLLYLSSSFHGTMIFLILANATGSFCMGGILINVLDIAPRYYGFLKGFTNVIGLTGGLVASTVTGVILSQDQDSPWLKIFFMMVANNVISLIFYLIFAKAEIQDWAKETQNTYL</sequence>
<dbReference type="AlphaFoldDB" id="A0A2Y9MA72"/>
<evidence type="ECO:0000256" key="3">
    <source>
        <dbReference type="ARBA" id="ARBA00022692"/>
    </source>
</evidence>
<comment type="subcellular location">
    <subcellularLocation>
        <location evidence="1">Membrane</location>
        <topology evidence="1">Multi-pass membrane protein</topology>
    </subcellularLocation>
</comment>
<dbReference type="RefSeq" id="XP_022417893.1">
    <property type="nucleotide sequence ID" value="XM_022562185.1"/>
</dbReference>
<dbReference type="InterPro" id="IPR020846">
    <property type="entry name" value="MFS_dom"/>
</dbReference>
<feature type="transmembrane region" description="Helical" evidence="7">
    <location>
        <begin position="249"/>
        <end position="272"/>
    </location>
</feature>
<feature type="transmembrane region" description="Helical" evidence="7">
    <location>
        <begin position="221"/>
        <end position="243"/>
    </location>
</feature>
<dbReference type="STRING" id="9749.A0A2Y9MA72"/>
<keyword evidence="6 7" id="KW-0472">Membrane</keyword>
<dbReference type="GO" id="GO:0016324">
    <property type="term" value="C:apical plasma membrane"/>
    <property type="evidence" value="ECO:0007669"/>
    <property type="project" value="Ensembl"/>
</dbReference>
<organism evidence="9 10">
    <name type="scientific">Delphinapterus leucas</name>
    <name type="common">Beluga whale</name>
    <dbReference type="NCBI Taxonomy" id="9749"/>
    <lineage>
        <taxon>Eukaryota</taxon>
        <taxon>Metazoa</taxon>
        <taxon>Chordata</taxon>
        <taxon>Craniata</taxon>
        <taxon>Vertebrata</taxon>
        <taxon>Euteleostomi</taxon>
        <taxon>Mammalia</taxon>
        <taxon>Eutheria</taxon>
        <taxon>Laurasiatheria</taxon>
        <taxon>Artiodactyla</taxon>
        <taxon>Whippomorpha</taxon>
        <taxon>Cetacea</taxon>
        <taxon>Odontoceti</taxon>
        <taxon>Monodontidae</taxon>
        <taxon>Delphinapterus</taxon>
    </lineage>
</organism>
<keyword evidence="2" id="KW-0813">Transport</keyword>
<dbReference type="GO" id="GO:0044341">
    <property type="term" value="P:sodium-dependent phosphate transport"/>
    <property type="evidence" value="ECO:0007669"/>
    <property type="project" value="Ensembl"/>
</dbReference>
<proteinExistence type="predicted"/>
<keyword evidence="5 7" id="KW-1133">Transmembrane helix</keyword>
<dbReference type="GeneID" id="111168469"/>
<evidence type="ECO:0000256" key="7">
    <source>
        <dbReference type="SAM" id="Phobius"/>
    </source>
</evidence>
<evidence type="ECO:0000313" key="12">
    <source>
        <dbReference type="RefSeq" id="XP_022417893.1"/>
    </source>
</evidence>
<dbReference type="RefSeq" id="XP_022417891.1">
    <property type="nucleotide sequence ID" value="XM_022562183.2"/>
</dbReference>
<evidence type="ECO:0000313" key="13">
    <source>
        <dbReference type="RefSeq" id="XP_022417894.1"/>
    </source>
</evidence>
<reference evidence="10 11" key="1">
    <citation type="submission" date="2025-04" db="UniProtKB">
        <authorList>
            <consortium name="RefSeq"/>
        </authorList>
    </citation>
    <scope>IDENTIFICATION</scope>
    <source>
        <tissue evidence="10 11">Blood</tissue>
    </source>
</reference>
<dbReference type="GO" id="GO:0015747">
    <property type="term" value="P:urate transport"/>
    <property type="evidence" value="ECO:0007669"/>
    <property type="project" value="Ensembl"/>
</dbReference>
<keyword evidence="9" id="KW-1185">Reference proteome</keyword>
<dbReference type="GO" id="GO:0046415">
    <property type="term" value="P:urate metabolic process"/>
    <property type="evidence" value="ECO:0007669"/>
    <property type="project" value="Ensembl"/>
</dbReference>
<dbReference type="InterPro" id="IPR036259">
    <property type="entry name" value="MFS_trans_sf"/>
</dbReference>